<evidence type="ECO:0000313" key="1">
    <source>
        <dbReference type="EMBL" id="TCD62776.1"/>
    </source>
</evidence>
<protein>
    <submittedName>
        <fullName evidence="1">Uncharacterized protein</fullName>
    </submittedName>
</protein>
<dbReference type="Proteomes" id="UP000292702">
    <property type="component" value="Unassembled WGS sequence"/>
</dbReference>
<comment type="caution">
    <text evidence="1">The sequence shown here is derived from an EMBL/GenBank/DDBJ whole genome shotgun (WGS) entry which is preliminary data.</text>
</comment>
<dbReference type="EMBL" id="RWJN01000346">
    <property type="protein sequence ID" value="TCD62776.1"/>
    <property type="molecule type" value="Genomic_DNA"/>
</dbReference>
<proteinExistence type="predicted"/>
<dbReference type="OrthoDB" id="425354at2759"/>
<gene>
    <name evidence="1" type="ORF">EIP91_006420</name>
</gene>
<dbReference type="InterPro" id="IPR053037">
    <property type="entry name" value="Pericyclase_pydY-like"/>
</dbReference>
<organism evidence="1 2">
    <name type="scientific">Steccherinum ochraceum</name>
    <dbReference type="NCBI Taxonomy" id="92696"/>
    <lineage>
        <taxon>Eukaryota</taxon>
        <taxon>Fungi</taxon>
        <taxon>Dikarya</taxon>
        <taxon>Basidiomycota</taxon>
        <taxon>Agaricomycotina</taxon>
        <taxon>Agaricomycetes</taxon>
        <taxon>Polyporales</taxon>
        <taxon>Steccherinaceae</taxon>
        <taxon>Steccherinum</taxon>
    </lineage>
</organism>
<keyword evidence="2" id="KW-1185">Reference proteome</keyword>
<dbReference type="PANTHER" id="PTHR38115:SF1">
    <property type="entry name" value="LIPOCALIN-LIKE DOMAIN-CONTAINING PROTEIN"/>
    <property type="match status" value="1"/>
</dbReference>
<accession>A0A4R0R886</accession>
<reference evidence="1 2" key="1">
    <citation type="submission" date="2018-11" db="EMBL/GenBank/DDBJ databases">
        <title>Genome assembly of Steccherinum ochraceum LE-BIN_3174, the white-rot fungus of the Steccherinaceae family (The Residual Polyporoid clade, Polyporales, Basidiomycota).</title>
        <authorList>
            <person name="Fedorova T.V."/>
            <person name="Glazunova O.A."/>
            <person name="Landesman E.O."/>
            <person name="Moiseenko K.V."/>
            <person name="Psurtseva N.V."/>
            <person name="Savinova O.S."/>
            <person name="Shakhova N.V."/>
            <person name="Tyazhelova T.V."/>
            <person name="Vasina D.V."/>
        </authorList>
    </citation>
    <scope>NUCLEOTIDE SEQUENCE [LARGE SCALE GENOMIC DNA]</scope>
    <source>
        <strain evidence="1 2">LE-BIN_3174</strain>
    </source>
</reference>
<name>A0A4R0R886_9APHY</name>
<dbReference type="AlphaFoldDB" id="A0A4R0R886"/>
<evidence type="ECO:0000313" key="2">
    <source>
        <dbReference type="Proteomes" id="UP000292702"/>
    </source>
</evidence>
<sequence length="193" mass="21942">MAVPESMTTLDISGEFIMDKTLSDDSDEILRLQGVSWFTRRAISMATVYLTIKHDKTAEGVEHIVIDQVLTGGLGGSTEERTLDWQERETSQPLFGPVLGRSRRIKLEELEDEYLKNGWLPDVTEHGAIQAIAQSDTAKSGRVWYSEQVFGFEEINGERRQTRHVHFIGPEQEDIHVRFVYDYQGPLDETPSS</sequence>
<dbReference type="PANTHER" id="PTHR38115">
    <property type="entry name" value="LIPOCALIN-LIKE DOMAIN-CONTAINING PROTEIN"/>
    <property type="match status" value="1"/>
</dbReference>